<dbReference type="AlphaFoldDB" id="A0A0W0XMN3"/>
<evidence type="ECO:0000259" key="1">
    <source>
        <dbReference type="PROSITE" id="PS50887"/>
    </source>
</evidence>
<dbReference type="Gene3D" id="3.30.450.40">
    <property type="match status" value="1"/>
</dbReference>
<accession>A0A0W0XMN3</accession>
<dbReference type="InterPro" id="IPR050706">
    <property type="entry name" value="Cyclic-di-GMP_PDE-like"/>
</dbReference>
<dbReference type="GO" id="GO:0071111">
    <property type="term" value="F:cyclic-guanylate-specific phosphodiesterase activity"/>
    <property type="evidence" value="ECO:0007669"/>
    <property type="project" value="InterPro"/>
</dbReference>
<dbReference type="InterPro" id="IPR029787">
    <property type="entry name" value="Nucleotide_cyclase"/>
</dbReference>
<comment type="caution">
    <text evidence="2">The sequence shown here is derived from an EMBL/GenBank/DDBJ whole genome shotgun (WGS) entry which is preliminary data.</text>
</comment>
<proteinExistence type="predicted"/>
<dbReference type="SMART" id="SM00267">
    <property type="entry name" value="GGDEF"/>
    <property type="match status" value="1"/>
</dbReference>
<dbReference type="NCBIfam" id="TIGR00254">
    <property type="entry name" value="GGDEF"/>
    <property type="match status" value="1"/>
</dbReference>
<dbReference type="OrthoDB" id="9803824at2"/>
<dbReference type="Proteomes" id="UP000054608">
    <property type="component" value="Unassembled WGS sequence"/>
</dbReference>
<dbReference type="InterPro" id="IPR003018">
    <property type="entry name" value="GAF"/>
</dbReference>
<dbReference type="STRING" id="458.Lrub_2746"/>
<reference evidence="2 3" key="1">
    <citation type="submission" date="2015-11" db="EMBL/GenBank/DDBJ databases">
        <title>Genomic analysis of 38 Legionella species identifies large and diverse effector repertoires.</title>
        <authorList>
            <person name="Burstein D."/>
            <person name="Amaro F."/>
            <person name="Zusman T."/>
            <person name="Lifshitz Z."/>
            <person name="Cohen O."/>
            <person name="Gilbert J.A."/>
            <person name="Pupko T."/>
            <person name="Shuman H.A."/>
            <person name="Segal G."/>
        </authorList>
    </citation>
    <scope>NUCLEOTIDE SEQUENCE [LARGE SCALE GENOMIC DNA]</scope>
    <source>
        <strain evidence="2 3">WA-270A-C2</strain>
    </source>
</reference>
<dbReference type="PANTHER" id="PTHR33121">
    <property type="entry name" value="CYCLIC DI-GMP PHOSPHODIESTERASE PDEF"/>
    <property type="match status" value="1"/>
</dbReference>
<dbReference type="InterPro" id="IPR000160">
    <property type="entry name" value="GGDEF_dom"/>
</dbReference>
<dbReference type="InterPro" id="IPR029016">
    <property type="entry name" value="GAF-like_dom_sf"/>
</dbReference>
<dbReference type="SUPFAM" id="SSF55073">
    <property type="entry name" value="Nucleotide cyclase"/>
    <property type="match status" value="1"/>
</dbReference>
<organism evidence="2 3">
    <name type="scientific">Legionella rubrilucens</name>
    <dbReference type="NCBI Taxonomy" id="458"/>
    <lineage>
        <taxon>Bacteria</taxon>
        <taxon>Pseudomonadati</taxon>
        <taxon>Pseudomonadota</taxon>
        <taxon>Gammaproteobacteria</taxon>
        <taxon>Legionellales</taxon>
        <taxon>Legionellaceae</taxon>
        <taxon>Legionella</taxon>
    </lineage>
</organism>
<feature type="domain" description="GGDEF" evidence="1">
    <location>
        <begin position="208"/>
        <end position="341"/>
    </location>
</feature>
<dbReference type="PANTHER" id="PTHR33121:SF71">
    <property type="entry name" value="OXYGEN SENSOR PROTEIN DOSP"/>
    <property type="match status" value="1"/>
</dbReference>
<evidence type="ECO:0000313" key="2">
    <source>
        <dbReference type="EMBL" id="KTD45949.1"/>
    </source>
</evidence>
<gene>
    <name evidence="2" type="ORF">Lrub_2746</name>
</gene>
<protein>
    <submittedName>
        <fullName evidence="2">Regulatory protein (GGDEF, EAL, PAS and PAC domains)</fullName>
    </submittedName>
</protein>
<dbReference type="InterPro" id="IPR043128">
    <property type="entry name" value="Rev_trsase/Diguanyl_cyclase"/>
</dbReference>
<dbReference type="SUPFAM" id="SSF55781">
    <property type="entry name" value="GAF domain-like"/>
    <property type="match status" value="1"/>
</dbReference>
<dbReference type="PATRIC" id="fig|458.5.peg.2865"/>
<dbReference type="Pfam" id="PF01590">
    <property type="entry name" value="GAF"/>
    <property type="match status" value="1"/>
</dbReference>
<sequence length="350" mass="40192">MGQKAFSSDIHIITQQLSKIIDTPIEDSLTRLVSLSKRLFDVPIVAISLFDEKRQRFNLINSTEVFGKNRDLSLFTQYINDDILIIEDTHNDERFIKTPLILEGAEIRFYVSCPIYCKKRKKIGAVVLLNNKPRTFCLTDLSNLNDIIKLAETEINNCRLSKAQKMLLDEMTYDQRLDFTDQKTRAWNFTGFKKILAYQLAESLETQKGFGLVTVDIDGLKAINEHHGFEAGDDLLKKISKTLMRTCRAEDTIARSDFSDFIILIHTDNTANIHTVVERIQHNLTLIIVETPHHQINFSVTIGYTWFDPQSTRPEYLLTNAEMALLKGKRAGRNCIHFYIEDGALRLLSC</sequence>
<dbReference type="Pfam" id="PF00990">
    <property type="entry name" value="GGDEF"/>
    <property type="match status" value="1"/>
</dbReference>
<dbReference type="PROSITE" id="PS50887">
    <property type="entry name" value="GGDEF"/>
    <property type="match status" value="1"/>
</dbReference>
<evidence type="ECO:0000313" key="3">
    <source>
        <dbReference type="Proteomes" id="UP000054608"/>
    </source>
</evidence>
<name>A0A0W0XMN3_9GAMM</name>
<dbReference type="CDD" id="cd01949">
    <property type="entry name" value="GGDEF"/>
    <property type="match status" value="1"/>
</dbReference>
<dbReference type="RefSeq" id="WP_058532693.1">
    <property type="nucleotide sequence ID" value="NZ_CAAAIN010000004.1"/>
</dbReference>
<keyword evidence="3" id="KW-1185">Reference proteome</keyword>
<dbReference type="Gene3D" id="3.30.70.270">
    <property type="match status" value="1"/>
</dbReference>
<dbReference type="EMBL" id="LNYT01000022">
    <property type="protein sequence ID" value="KTD45949.1"/>
    <property type="molecule type" value="Genomic_DNA"/>
</dbReference>